<dbReference type="PANTHER" id="PTHR48098">
    <property type="entry name" value="ENTEROCHELIN ESTERASE-RELATED"/>
    <property type="match status" value="1"/>
</dbReference>
<dbReference type="GO" id="GO:0016787">
    <property type="term" value="F:hydrolase activity"/>
    <property type="evidence" value="ECO:0007669"/>
    <property type="project" value="UniProtKB-KW"/>
</dbReference>
<evidence type="ECO:0000313" key="2">
    <source>
        <dbReference type="Proteomes" id="UP001589747"/>
    </source>
</evidence>
<dbReference type="InterPro" id="IPR014756">
    <property type="entry name" value="Ig_E-set"/>
</dbReference>
<dbReference type="InterPro" id="IPR013783">
    <property type="entry name" value="Ig-like_fold"/>
</dbReference>
<dbReference type="PANTHER" id="PTHR48098:SF1">
    <property type="entry name" value="DIACYLGLYCEROL ACYLTRANSFERASE_MYCOLYLTRANSFERASE AG85A"/>
    <property type="match status" value="1"/>
</dbReference>
<name>A0ABV5KR57_9BACL</name>
<protein>
    <submittedName>
        <fullName evidence="1">Alpha/beta hydrolase-fold protein</fullName>
    </submittedName>
</protein>
<dbReference type="InterPro" id="IPR000801">
    <property type="entry name" value="Esterase-like"/>
</dbReference>
<dbReference type="Proteomes" id="UP001589747">
    <property type="component" value="Unassembled WGS sequence"/>
</dbReference>
<accession>A0ABV5KR57</accession>
<keyword evidence="1" id="KW-0378">Hydrolase</keyword>
<dbReference type="RefSeq" id="WP_377496320.1">
    <property type="nucleotide sequence ID" value="NZ_JBHMDO010000029.1"/>
</dbReference>
<dbReference type="InterPro" id="IPR050583">
    <property type="entry name" value="Mycobacterial_A85_antigen"/>
</dbReference>
<dbReference type="InterPro" id="IPR029058">
    <property type="entry name" value="AB_hydrolase_fold"/>
</dbReference>
<dbReference type="Gene3D" id="2.60.40.10">
    <property type="entry name" value="Immunoglobulins"/>
    <property type="match status" value="1"/>
</dbReference>
<dbReference type="SUPFAM" id="SSF81296">
    <property type="entry name" value="E set domains"/>
    <property type="match status" value="1"/>
</dbReference>
<dbReference type="EMBL" id="JBHMDO010000029">
    <property type="protein sequence ID" value="MFB9327721.1"/>
    <property type="molecule type" value="Genomic_DNA"/>
</dbReference>
<organism evidence="1 2">
    <name type="scientific">Paenibacillus aurantiacus</name>
    <dbReference type="NCBI Taxonomy" id="1936118"/>
    <lineage>
        <taxon>Bacteria</taxon>
        <taxon>Bacillati</taxon>
        <taxon>Bacillota</taxon>
        <taxon>Bacilli</taxon>
        <taxon>Bacillales</taxon>
        <taxon>Paenibacillaceae</taxon>
        <taxon>Paenibacillus</taxon>
    </lineage>
</organism>
<reference evidence="1 2" key="1">
    <citation type="submission" date="2024-09" db="EMBL/GenBank/DDBJ databases">
        <authorList>
            <person name="Sun Q."/>
            <person name="Mori K."/>
        </authorList>
    </citation>
    <scope>NUCLEOTIDE SEQUENCE [LARGE SCALE GENOMIC DNA]</scope>
    <source>
        <strain evidence="1 2">TISTR 2452</strain>
    </source>
</reference>
<dbReference type="Pfam" id="PF00756">
    <property type="entry name" value="Esterase"/>
    <property type="match status" value="1"/>
</dbReference>
<evidence type="ECO:0000313" key="1">
    <source>
        <dbReference type="EMBL" id="MFB9327721.1"/>
    </source>
</evidence>
<gene>
    <name evidence="1" type="ORF">ACFFSY_17475</name>
</gene>
<keyword evidence="2" id="KW-1185">Reference proteome</keyword>
<proteinExistence type="predicted"/>
<dbReference type="Gene3D" id="3.40.50.1820">
    <property type="entry name" value="alpha/beta hydrolase"/>
    <property type="match status" value="1"/>
</dbReference>
<sequence>MSTLERNDSRLNQALQAHALFFDPILRKVDWSQVDSELSKVPYVEEKPGVSVTANGDVVFHYFAPDAQSVQVAHLGGPRHDLAPCGDGYWTVTLTDVPAGFHYHHYFVNGAIVTSALAPYGYGCFQPINFYEVPDLESDFYLLQSVPHGSIRMELYESSVTRRTRNCWVYTPPGYDRQTERAYPVLYLQHGGGENETGWIWQGKINYILDNLIASGQCEEMIVVMNSGYAFQDGELSSFLPGDFGAVLMKDCIPFIESRFRVKTDREHRAMAGLSMGAFQTLQTTFRHLDDFAWIGLFSGMLDNKADSSFDHRALFEHPEAFNDKVKLFFLAMGEQEDWHEAIVREHRRLVEIGINSHLYTCPGGHDWHVWRKSARAFLQLVFRP</sequence>
<comment type="caution">
    <text evidence="1">The sequence shown here is derived from an EMBL/GenBank/DDBJ whole genome shotgun (WGS) entry which is preliminary data.</text>
</comment>
<dbReference type="SUPFAM" id="SSF53474">
    <property type="entry name" value="alpha/beta-Hydrolases"/>
    <property type="match status" value="1"/>
</dbReference>